<reference evidence="3 4" key="1">
    <citation type="submission" date="2019-09" db="EMBL/GenBank/DDBJ databases">
        <title>Genome sequence of Clostridium sp. EA1.</title>
        <authorList>
            <person name="Poehlein A."/>
            <person name="Bengelsdorf F.R."/>
            <person name="Daniel R."/>
        </authorList>
    </citation>
    <scope>NUCLEOTIDE SEQUENCE [LARGE SCALE GENOMIC DNA]</scope>
    <source>
        <strain evidence="3 4">EA1</strain>
    </source>
</reference>
<evidence type="ECO:0000313" key="4">
    <source>
        <dbReference type="Proteomes" id="UP000469440"/>
    </source>
</evidence>
<feature type="domain" description="GGDEF" evidence="2">
    <location>
        <begin position="250"/>
        <end position="387"/>
    </location>
</feature>
<dbReference type="InterPro" id="IPR050469">
    <property type="entry name" value="Diguanylate_Cyclase"/>
</dbReference>
<accession>A0A6N8I0A4</accession>
<dbReference type="Proteomes" id="UP000469440">
    <property type="component" value="Unassembled WGS sequence"/>
</dbReference>
<dbReference type="InterPro" id="IPR043128">
    <property type="entry name" value="Rev_trsase/Diguanyl_cyclase"/>
</dbReference>
<name>A0A6N8I0A4_9FIRM</name>
<dbReference type="PROSITE" id="PS50887">
    <property type="entry name" value="GGDEF"/>
    <property type="match status" value="1"/>
</dbReference>
<dbReference type="CDD" id="cd01949">
    <property type="entry name" value="GGDEF"/>
    <property type="match status" value="1"/>
</dbReference>
<dbReference type="Gene3D" id="3.30.70.270">
    <property type="match status" value="1"/>
</dbReference>
<dbReference type="OrthoDB" id="9804955at2"/>
<evidence type="ECO:0000256" key="1">
    <source>
        <dbReference type="SAM" id="Phobius"/>
    </source>
</evidence>
<dbReference type="NCBIfam" id="TIGR00254">
    <property type="entry name" value="GGDEF"/>
    <property type="match status" value="1"/>
</dbReference>
<dbReference type="GO" id="GO:0043709">
    <property type="term" value="P:cell adhesion involved in single-species biofilm formation"/>
    <property type="evidence" value="ECO:0007669"/>
    <property type="project" value="TreeGrafter"/>
</dbReference>
<dbReference type="SMART" id="SM00267">
    <property type="entry name" value="GGDEF"/>
    <property type="match status" value="1"/>
</dbReference>
<keyword evidence="4" id="KW-1185">Reference proteome</keyword>
<proteinExistence type="predicted"/>
<dbReference type="AlphaFoldDB" id="A0A6N8I0A4"/>
<sequence>MNILAYSELNSFAFAFLFVIFLNVRNKGQKYLYDQRVFLTMLALNAVLLVLDTMQWILIGKPGAVMRILSLLTATVYCAMTPFPCFFWSIYADYQIYKDEDRIKKRFVPMVIPLILNLLLTFLSVFYGFLFVIDQNNIYHRGGLFYFMAGVCYFYLVYSVISIVRNRESLEKKVYISLLLFALPPFLGGIIQALFYGVSIVWACTALSIMIIFLNIQNSQLYTDPLTGLYNRRQLENYMRGWIKNGREGAALGVIMTDLDSFKRINDSWGHDAGDQALVEAGNILKDSFRREDLICRFGGDEFVIVLKIKEGGDLTDAVKRLKTNTRTFNERTEFPYSINFSVGFDVYDRESGMSVQQFMKQIDLFMYEDKSRKKSAEKTGAGLHKI</sequence>
<feature type="transmembrane region" description="Helical" evidence="1">
    <location>
        <begin position="6"/>
        <end position="25"/>
    </location>
</feature>
<evidence type="ECO:0000313" key="3">
    <source>
        <dbReference type="EMBL" id="MVB11190.1"/>
    </source>
</evidence>
<protein>
    <submittedName>
        <fullName evidence="3">Diguanylate cyclase, GGDEF domain</fullName>
    </submittedName>
</protein>
<dbReference type="SUPFAM" id="SSF55073">
    <property type="entry name" value="Nucleotide cyclase"/>
    <property type="match status" value="1"/>
</dbReference>
<dbReference type="InterPro" id="IPR029787">
    <property type="entry name" value="Nucleotide_cyclase"/>
</dbReference>
<feature type="transmembrane region" description="Helical" evidence="1">
    <location>
        <begin position="200"/>
        <end position="216"/>
    </location>
</feature>
<dbReference type="PANTHER" id="PTHR45138:SF9">
    <property type="entry name" value="DIGUANYLATE CYCLASE DGCM-RELATED"/>
    <property type="match status" value="1"/>
</dbReference>
<dbReference type="EMBL" id="VWXL01000053">
    <property type="protein sequence ID" value="MVB11190.1"/>
    <property type="molecule type" value="Genomic_DNA"/>
</dbReference>
<keyword evidence="1" id="KW-0812">Transmembrane</keyword>
<feature type="transmembrane region" description="Helical" evidence="1">
    <location>
        <begin position="176"/>
        <end position="194"/>
    </location>
</feature>
<dbReference type="InterPro" id="IPR000160">
    <property type="entry name" value="GGDEF_dom"/>
</dbReference>
<feature type="transmembrane region" description="Helical" evidence="1">
    <location>
        <begin position="111"/>
        <end position="133"/>
    </location>
</feature>
<feature type="transmembrane region" description="Helical" evidence="1">
    <location>
        <begin position="145"/>
        <end position="164"/>
    </location>
</feature>
<keyword evidence="1" id="KW-1133">Transmembrane helix</keyword>
<dbReference type="GO" id="GO:0005886">
    <property type="term" value="C:plasma membrane"/>
    <property type="evidence" value="ECO:0007669"/>
    <property type="project" value="TreeGrafter"/>
</dbReference>
<evidence type="ECO:0000259" key="2">
    <source>
        <dbReference type="PROSITE" id="PS50887"/>
    </source>
</evidence>
<organism evidence="3 4">
    <name type="scientific">Caproicibacter fermentans</name>
    <dbReference type="NCBI Taxonomy" id="2576756"/>
    <lineage>
        <taxon>Bacteria</taxon>
        <taxon>Bacillati</taxon>
        <taxon>Bacillota</taxon>
        <taxon>Clostridia</taxon>
        <taxon>Eubacteriales</taxon>
        <taxon>Acutalibacteraceae</taxon>
        <taxon>Caproicibacter</taxon>
    </lineage>
</organism>
<dbReference type="Pfam" id="PF00990">
    <property type="entry name" value="GGDEF"/>
    <property type="match status" value="1"/>
</dbReference>
<feature type="transmembrane region" description="Helical" evidence="1">
    <location>
        <begin position="37"/>
        <end position="58"/>
    </location>
</feature>
<gene>
    <name evidence="3" type="ORF">CAFE_18980</name>
</gene>
<keyword evidence="1" id="KW-0472">Membrane</keyword>
<dbReference type="GO" id="GO:1902201">
    <property type="term" value="P:negative regulation of bacterial-type flagellum-dependent cell motility"/>
    <property type="evidence" value="ECO:0007669"/>
    <property type="project" value="TreeGrafter"/>
</dbReference>
<dbReference type="GO" id="GO:0052621">
    <property type="term" value="F:diguanylate cyclase activity"/>
    <property type="evidence" value="ECO:0007669"/>
    <property type="project" value="TreeGrafter"/>
</dbReference>
<feature type="transmembrane region" description="Helical" evidence="1">
    <location>
        <begin position="64"/>
        <end position="90"/>
    </location>
</feature>
<dbReference type="PANTHER" id="PTHR45138">
    <property type="entry name" value="REGULATORY COMPONENTS OF SENSORY TRANSDUCTION SYSTEM"/>
    <property type="match status" value="1"/>
</dbReference>
<comment type="caution">
    <text evidence="3">The sequence shown here is derived from an EMBL/GenBank/DDBJ whole genome shotgun (WGS) entry which is preliminary data.</text>
</comment>